<evidence type="ECO:0000313" key="2">
    <source>
        <dbReference type="Proteomes" id="UP000010445"/>
    </source>
</evidence>
<name>L1MEJ8_9CORY</name>
<accession>L1MEJ8</accession>
<dbReference type="Proteomes" id="UP000010445">
    <property type="component" value="Unassembled WGS sequence"/>
</dbReference>
<dbReference type="EMBL" id="AMEM01000024">
    <property type="protein sequence ID" value="EKX89369.1"/>
    <property type="molecule type" value="Genomic_DNA"/>
</dbReference>
<keyword evidence="2" id="KW-1185">Reference proteome</keyword>
<comment type="caution">
    <text evidence="1">The sequence shown here is derived from an EMBL/GenBank/DDBJ whole genome shotgun (WGS) entry which is preliminary data.</text>
</comment>
<sequence length="54" mass="5948">MKPSSVRTSTKGGNTALKRYKALKHVILMSDGDHQDRPECAGGDFTALCPNWRT</sequence>
<evidence type="ECO:0000313" key="1">
    <source>
        <dbReference type="EMBL" id="EKX89369.1"/>
    </source>
</evidence>
<reference evidence="1 2" key="1">
    <citation type="submission" date="2012-05" db="EMBL/GenBank/DDBJ databases">
        <authorList>
            <person name="Weinstock G."/>
            <person name="Sodergren E."/>
            <person name="Lobos E.A."/>
            <person name="Fulton L."/>
            <person name="Fulton R."/>
            <person name="Courtney L."/>
            <person name="Fronick C."/>
            <person name="O'Laughlin M."/>
            <person name="Godfrey J."/>
            <person name="Wilson R.M."/>
            <person name="Miner T."/>
            <person name="Farmer C."/>
            <person name="Delehaunty K."/>
            <person name="Cordes M."/>
            <person name="Minx P."/>
            <person name="Tomlinson C."/>
            <person name="Chen J."/>
            <person name="Wollam A."/>
            <person name="Pepin K.H."/>
            <person name="Bhonagiri V."/>
            <person name="Zhang X."/>
            <person name="Suruliraj S."/>
            <person name="Warren W."/>
            <person name="Mitreva M."/>
            <person name="Mardis E.R."/>
            <person name="Wilson R.K."/>
        </authorList>
    </citation>
    <scope>NUCLEOTIDE SEQUENCE [LARGE SCALE GENOMIC DNA]</scope>
    <source>
        <strain evidence="1 2">F0235</strain>
    </source>
</reference>
<dbReference type="AlphaFoldDB" id="L1MEJ8"/>
<dbReference type="HOGENOM" id="CLU_3042416_0_0_11"/>
<proteinExistence type="predicted"/>
<protein>
    <submittedName>
        <fullName evidence="1">Uncharacterized protein</fullName>
    </submittedName>
</protein>
<gene>
    <name evidence="1" type="ORF">HMPREF9997_01840</name>
</gene>
<organism evidence="1 2">
    <name type="scientific">Corynebacterium durum F0235</name>
    <dbReference type="NCBI Taxonomy" id="1035195"/>
    <lineage>
        <taxon>Bacteria</taxon>
        <taxon>Bacillati</taxon>
        <taxon>Actinomycetota</taxon>
        <taxon>Actinomycetes</taxon>
        <taxon>Mycobacteriales</taxon>
        <taxon>Corynebacteriaceae</taxon>
        <taxon>Corynebacterium</taxon>
    </lineage>
</organism>